<organism evidence="12 13">
    <name type="scientific">Flectobacillus rivi</name>
    <dbReference type="NCBI Taxonomy" id="2984209"/>
    <lineage>
        <taxon>Bacteria</taxon>
        <taxon>Pseudomonadati</taxon>
        <taxon>Bacteroidota</taxon>
        <taxon>Cytophagia</taxon>
        <taxon>Cytophagales</taxon>
        <taxon>Flectobacillaceae</taxon>
        <taxon>Flectobacillus</taxon>
    </lineage>
</organism>
<accession>A0ABT6YZ00</accession>
<dbReference type="Gene3D" id="3.40.50.740">
    <property type="match status" value="1"/>
</dbReference>
<comment type="cofactor">
    <cofactor evidence="2">
        <name>[4Fe-4S] cluster</name>
        <dbReference type="ChEBI" id="CHEBI:49883"/>
    </cofactor>
</comment>
<proteinExistence type="inferred from homology"/>
<feature type="domain" description="Molybdopterin dinucleotide-binding" evidence="11">
    <location>
        <begin position="653"/>
        <end position="758"/>
    </location>
</feature>
<dbReference type="InterPro" id="IPR041953">
    <property type="entry name" value="YdeP_MopB"/>
</dbReference>
<evidence type="ECO:0000313" key="12">
    <source>
        <dbReference type="EMBL" id="MDI9873639.1"/>
    </source>
</evidence>
<evidence type="ECO:0000256" key="5">
    <source>
        <dbReference type="ARBA" id="ARBA00022505"/>
    </source>
</evidence>
<keyword evidence="13" id="KW-1185">Reference proteome</keyword>
<gene>
    <name evidence="12" type="ORF">QM481_03825</name>
</gene>
<comment type="cofactor">
    <cofactor evidence="1">
        <name>Mo-bis(molybdopterin guanine dinucleotide)</name>
        <dbReference type="ChEBI" id="CHEBI:60539"/>
    </cofactor>
</comment>
<dbReference type="RefSeq" id="WP_283380711.1">
    <property type="nucleotide sequence ID" value="NZ_JASHIE010000002.1"/>
</dbReference>
<dbReference type="SUPFAM" id="SSF50692">
    <property type="entry name" value="ADC-like"/>
    <property type="match status" value="1"/>
</dbReference>
<dbReference type="PANTHER" id="PTHR43105:SF4">
    <property type="entry name" value="PROTEIN YDEP"/>
    <property type="match status" value="1"/>
</dbReference>
<dbReference type="Gene3D" id="3.40.228.10">
    <property type="entry name" value="Dimethylsulfoxide Reductase, domain 2"/>
    <property type="match status" value="1"/>
</dbReference>
<keyword evidence="9" id="KW-0411">Iron-sulfur</keyword>
<reference evidence="12 13" key="1">
    <citation type="submission" date="2023-05" db="EMBL/GenBank/DDBJ databases">
        <title>Novel species of genus Flectobacillus isolated from stream in China.</title>
        <authorList>
            <person name="Lu H."/>
        </authorList>
    </citation>
    <scope>NUCLEOTIDE SEQUENCE [LARGE SCALE GENOMIC DNA]</scope>
    <source>
        <strain evidence="12 13">LFS242W</strain>
    </source>
</reference>
<evidence type="ECO:0000256" key="4">
    <source>
        <dbReference type="ARBA" id="ARBA00022485"/>
    </source>
</evidence>
<dbReference type="SUPFAM" id="SSF53706">
    <property type="entry name" value="Formate dehydrogenase/DMSO reductase, domains 1-3"/>
    <property type="match status" value="1"/>
</dbReference>
<feature type="domain" description="Molybdopterin oxidoreductase" evidence="10">
    <location>
        <begin position="126"/>
        <end position="500"/>
    </location>
</feature>
<dbReference type="PANTHER" id="PTHR43105">
    <property type="entry name" value="RESPIRATORY NITRATE REDUCTASE"/>
    <property type="match status" value="1"/>
</dbReference>
<dbReference type="CDD" id="cd02787">
    <property type="entry name" value="MopB_CT_ydeP"/>
    <property type="match status" value="1"/>
</dbReference>
<dbReference type="Pfam" id="PF00384">
    <property type="entry name" value="Molybdopterin"/>
    <property type="match status" value="1"/>
</dbReference>
<keyword evidence="5" id="KW-0500">Molybdenum</keyword>
<evidence type="ECO:0000259" key="11">
    <source>
        <dbReference type="Pfam" id="PF01568"/>
    </source>
</evidence>
<evidence type="ECO:0000313" key="13">
    <source>
        <dbReference type="Proteomes" id="UP001225761"/>
    </source>
</evidence>
<evidence type="ECO:0000256" key="2">
    <source>
        <dbReference type="ARBA" id="ARBA00001966"/>
    </source>
</evidence>
<protein>
    <submittedName>
        <fullName evidence="12">FdhF/YdeP family oxidoreductase</fullName>
    </submittedName>
</protein>
<dbReference type="InterPro" id="IPR006656">
    <property type="entry name" value="Mopterin_OxRdtase"/>
</dbReference>
<dbReference type="InterPro" id="IPR037951">
    <property type="entry name" value="MopB_CT_YdeP"/>
</dbReference>
<evidence type="ECO:0000256" key="7">
    <source>
        <dbReference type="ARBA" id="ARBA00023002"/>
    </source>
</evidence>
<dbReference type="Proteomes" id="UP001225761">
    <property type="component" value="Unassembled WGS sequence"/>
</dbReference>
<dbReference type="CDD" id="cd02767">
    <property type="entry name" value="MopB_ydeP"/>
    <property type="match status" value="1"/>
</dbReference>
<keyword evidence="7" id="KW-0560">Oxidoreductase</keyword>
<keyword evidence="4" id="KW-0004">4Fe-4S</keyword>
<dbReference type="InterPro" id="IPR009010">
    <property type="entry name" value="Asp_de-COase-like_dom_sf"/>
</dbReference>
<keyword evidence="6" id="KW-0479">Metal-binding</keyword>
<dbReference type="PIRSF" id="PIRSF000144">
    <property type="entry name" value="CbbBc"/>
    <property type="match status" value="1"/>
</dbReference>
<dbReference type="EMBL" id="JASHIE010000002">
    <property type="protein sequence ID" value="MDI9873639.1"/>
    <property type="molecule type" value="Genomic_DNA"/>
</dbReference>
<dbReference type="NCBIfam" id="TIGR01701">
    <property type="entry name" value="Fdhalpha-like"/>
    <property type="match status" value="1"/>
</dbReference>
<comment type="similarity">
    <text evidence="3">Belongs to the prokaryotic molybdopterin-containing oxidoreductase family.</text>
</comment>
<evidence type="ECO:0000256" key="9">
    <source>
        <dbReference type="ARBA" id="ARBA00023014"/>
    </source>
</evidence>
<dbReference type="InterPro" id="IPR006657">
    <property type="entry name" value="MoPterin_dinucl-bd_dom"/>
</dbReference>
<evidence type="ECO:0000256" key="6">
    <source>
        <dbReference type="ARBA" id="ARBA00022723"/>
    </source>
</evidence>
<dbReference type="InterPro" id="IPR010046">
    <property type="entry name" value="Mopterin_OxRdtse_a_bac"/>
</dbReference>
<comment type="caution">
    <text evidence="12">The sequence shown here is derived from an EMBL/GenBank/DDBJ whole genome shotgun (WGS) entry which is preliminary data.</text>
</comment>
<dbReference type="InterPro" id="IPR050123">
    <property type="entry name" value="Prok_molybdopt-oxidoreductase"/>
</dbReference>
<evidence type="ECO:0000256" key="8">
    <source>
        <dbReference type="ARBA" id="ARBA00023004"/>
    </source>
</evidence>
<dbReference type="Pfam" id="PF01568">
    <property type="entry name" value="Molydop_binding"/>
    <property type="match status" value="1"/>
</dbReference>
<name>A0ABT6YZ00_9BACT</name>
<evidence type="ECO:0000256" key="1">
    <source>
        <dbReference type="ARBA" id="ARBA00001942"/>
    </source>
</evidence>
<evidence type="ECO:0000256" key="3">
    <source>
        <dbReference type="ARBA" id="ARBA00010312"/>
    </source>
</evidence>
<evidence type="ECO:0000259" key="10">
    <source>
        <dbReference type="Pfam" id="PF00384"/>
    </source>
</evidence>
<keyword evidence="8" id="KW-0408">Iron</keyword>
<sequence>MNTIDQQPSAQPPQDLTGLQQTEPAHVAAGFKAVSNAIKHVLGAMNVARGTKILLTLNQKGGVDCPSCAWPDPDGERSSIAEYCENGAKAIAEEATTLKTGPVFFQRYSIQELSEKSDYWLGQQGRLTHPMIARQGETHYRKIEWNEALDLIAEHLNALPSPDDAIFYTSGRTSNEAAFLYQLFARQLGTNNLPDCSNMCHESSGSALGEQLGLGKGSVTLEDFNHAQVIMILGQNPGTNHPRMLTALEEAKKNGAKIVSVNPLVEAGLLAFKHPQHLSDMLGSGTKLSDHYLQIKINSDIALIKALLLLLVKKEATIGNVFDHDFIQKNTLGFEDFLTDLSQYKLEDLVKECGISLEQIEEVADLLANSQRIIACWAMGLTQHKNSVVTIQELVNLLLLKGSIGKQGAGTCPVRGHSNVQGDRTMGIFERPSKAFLQKIEENFGFTPPQKHGYDVVAAIKAMQASSGKVFMGMGGNFLSATPDTEFTAQALRNCALTVHVSTKLNRSHLIHGKTALILPAMGRTDEDRQAGGAQFVTTENSMGVVQMSKGNLTPPAPTVWSEPKIIAEIAQRTLRKRTQLDWLSLTHHYDSIRDLIEKTIPGFEDYNERVRQDGGFYLPNGPREGVFTNTAQKALFKICPLETIQLATDEYLMMTIRTHDQFNTTVYGLDDRYRGIFNERRVILMNDEDIASTGLQQYDLVDLHNYHGGVHRLAEKFIVVPYNIPRQNVATYFPEANVLVPIDSVADVSNTPTSKSVIIKLTKNNLGAIYNK</sequence>